<accession>A0A3L7ANT1</accession>
<keyword evidence="3" id="KW-1185">Reference proteome</keyword>
<evidence type="ECO:0000313" key="3">
    <source>
        <dbReference type="Proteomes" id="UP000269692"/>
    </source>
</evidence>
<proteinExistence type="predicted"/>
<dbReference type="OrthoDB" id="2082405at2"/>
<name>A0A3L7ANT1_9HYPH</name>
<comment type="caution">
    <text evidence="2">The sequence shown here is derived from an EMBL/GenBank/DDBJ whole genome shotgun (WGS) entry which is preliminary data.</text>
</comment>
<evidence type="ECO:0000313" key="2">
    <source>
        <dbReference type="EMBL" id="RLP81138.1"/>
    </source>
</evidence>
<dbReference type="InterPro" id="IPR007345">
    <property type="entry name" value="Polysacch_pyruvyl_Trfase"/>
</dbReference>
<reference evidence="2 3" key="1">
    <citation type="submission" date="2018-10" db="EMBL/GenBank/DDBJ databases">
        <title>Xanthobacter tagetidis genome sequencing and assembly.</title>
        <authorList>
            <person name="Maclea K.S."/>
            <person name="Goen A.E."/>
            <person name="Fatima S.A."/>
        </authorList>
    </citation>
    <scope>NUCLEOTIDE SEQUENCE [LARGE SCALE GENOMIC DNA]</scope>
    <source>
        <strain evidence="2 3">ATCC 700314</strain>
    </source>
</reference>
<evidence type="ECO:0000259" key="1">
    <source>
        <dbReference type="Pfam" id="PF04230"/>
    </source>
</evidence>
<dbReference type="AlphaFoldDB" id="A0A3L7ANT1"/>
<protein>
    <submittedName>
        <fullName evidence="2">Polysaccharide pyruvyl transferase family protein</fullName>
    </submittedName>
</protein>
<dbReference type="EMBL" id="RCTF01000002">
    <property type="protein sequence ID" value="RLP81138.1"/>
    <property type="molecule type" value="Genomic_DNA"/>
</dbReference>
<dbReference type="RefSeq" id="WP_121621990.1">
    <property type="nucleotide sequence ID" value="NZ_JACIIW010000003.1"/>
</dbReference>
<keyword evidence="2" id="KW-0808">Transferase</keyword>
<dbReference type="GO" id="GO:0016740">
    <property type="term" value="F:transferase activity"/>
    <property type="evidence" value="ECO:0007669"/>
    <property type="project" value="UniProtKB-KW"/>
</dbReference>
<dbReference type="Pfam" id="PF04230">
    <property type="entry name" value="PS_pyruv_trans"/>
    <property type="match status" value="1"/>
</dbReference>
<sequence>MLDRIVASLRQDPHGFIPRALSAASERLRPRGYRLKDKVLGSDETFLPHYGVHRSGNCGDTALFVSTRKIIDHELGQHRWRLMPVRERVLPEDIATINKRAPALVLGGGGLILKDSVPASASGWQWNIPLDLLRQLERPIIGFAIGYNRFSGQDEFASQFREHITETIAKSAFFGLRNRGSIAALSEYLSPELAAKLKFQPCPTTMISRFHPINVPRLERVAAVNLAFDRAELRFKDGVGPVVEEIADCLKWLTSKGWRLVVTIHDPRDRYFLPFLRSAGVRFTVHDMPNASFEEVVNFYAAIPLTLGMRGHGQMVPFGVGNAIFSLVSHPKLAYFLNDIGKPEWQVDVQHRGFKDAFIARLSPILDDVESYRAQVAEAQTALYTLTQENIAQFAPALSR</sequence>
<organism evidence="2 3">
    <name type="scientific">Xanthobacter tagetidis</name>
    <dbReference type="NCBI Taxonomy" id="60216"/>
    <lineage>
        <taxon>Bacteria</taxon>
        <taxon>Pseudomonadati</taxon>
        <taxon>Pseudomonadota</taxon>
        <taxon>Alphaproteobacteria</taxon>
        <taxon>Hyphomicrobiales</taxon>
        <taxon>Xanthobacteraceae</taxon>
        <taxon>Xanthobacter</taxon>
    </lineage>
</organism>
<feature type="domain" description="Polysaccharide pyruvyl transferase" evidence="1">
    <location>
        <begin position="80"/>
        <end position="315"/>
    </location>
</feature>
<gene>
    <name evidence="2" type="ORF">D9R14_03865</name>
</gene>
<dbReference type="Proteomes" id="UP000269692">
    <property type="component" value="Unassembled WGS sequence"/>
</dbReference>